<comment type="caution">
    <text evidence="2">The sequence shown here is derived from an EMBL/GenBank/DDBJ whole genome shotgun (WGS) entry which is preliminary data.</text>
</comment>
<dbReference type="InterPro" id="IPR040610">
    <property type="entry name" value="SNRNP25_ubiquitin"/>
</dbReference>
<dbReference type="Gene3D" id="3.10.20.90">
    <property type="entry name" value="Phosphatidylinositol 3-kinase Catalytic Subunit, Chain A, domain 1"/>
    <property type="match status" value="1"/>
</dbReference>
<dbReference type="Pfam" id="PF18036">
    <property type="entry name" value="Ubiquitin_4"/>
    <property type="match status" value="1"/>
</dbReference>
<accession>A0ABD3HNG0</accession>
<evidence type="ECO:0000313" key="3">
    <source>
        <dbReference type="Proteomes" id="UP001633002"/>
    </source>
</evidence>
<dbReference type="PANTHER" id="PTHR14942:SF0">
    <property type="entry name" value="U11_U12 SMALL NUCLEAR RIBONUCLEOPROTEIN 25 KDA PROTEIN"/>
    <property type="match status" value="1"/>
</dbReference>
<dbReference type="EMBL" id="JBJQOH010000003">
    <property type="protein sequence ID" value="KAL3690904.1"/>
    <property type="molecule type" value="Genomic_DNA"/>
</dbReference>
<dbReference type="SUPFAM" id="SSF54236">
    <property type="entry name" value="Ubiquitin-like"/>
    <property type="match status" value="1"/>
</dbReference>
<proteinExistence type="predicted"/>
<dbReference type="PANTHER" id="PTHR14942">
    <property type="entry name" value="U11/U12 SMALL NUCLEAR RIBONUCLEOPROTEIN 25 KDA PROTEIN"/>
    <property type="match status" value="1"/>
</dbReference>
<evidence type="ECO:0000259" key="1">
    <source>
        <dbReference type="Pfam" id="PF18036"/>
    </source>
</evidence>
<dbReference type="InterPro" id="IPR029071">
    <property type="entry name" value="Ubiquitin-like_domsf"/>
</dbReference>
<name>A0ABD3HNG0_9MARC</name>
<dbReference type="AlphaFoldDB" id="A0ABD3HNG0"/>
<gene>
    <name evidence="2" type="ORF">R1sor_004555</name>
</gene>
<dbReference type="CDD" id="cd17058">
    <property type="entry name" value="Ubl_SNRNP25"/>
    <property type="match status" value="1"/>
</dbReference>
<sequence>MLMLNHLRKSVSANYYQRLIPLDPALEIVFEDPVSSDVPKRATVADINKRIGVQHGSIMKLFILRMDNTTFDVMISNTATVRDLKAAIQKKVAYMEERQLVRRQISWQHVWENFCLTYNHEKLLNDDAMLREYSMKDDDQLQFTPHVASRESGKYSRTKKLRFFGGLRKSISPHGKSTVGR</sequence>
<feature type="domain" description="SNRNP25 ubiquitin-like" evidence="1">
    <location>
        <begin position="59"/>
        <end position="147"/>
    </location>
</feature>
<protein>
    <recommendedName>
        <fullName evidence="1">SNRNP25 ubiquitin-like domain-containing protein</fullName>
    </recommendedName>
</protein>
<organism evidence="2 3">
    <name type="scientific">Riccia sorocarpa</name>
    <dbReference type="NCBI Taxonomy" id="122646"/>
    <lineage>
        <taxon>Eukaryota</taxon>
        <taxon>Viridiplantae</taxon>
        <taxon>Streptophyta</taxon>
        <taxon>Embryophyta</taxon>
        <taxon>Marchantiophyta</taxon>
        <taxon>Marchantiopsida</taxon>
        <taxon>Marchantiidae</taxon>
        <taxon>Marchantiales</taxon>
        <taxon>Ricciaceae</taxon>
        <taxon>Riccia</taxon>
    </lineage>
</organism>
<dbReference type="Proteomes" id="UP001633002">
    <property type="component" value="Unassembled WGS sequence"/>
</dbReference>
<keyword evidence="3" id="KW-1185">Reference proteome</keyword>
<reference evidence="2 3" key="1">
    <citation type="submission" date="2024-09" db="EMBL/GenBank/DDBJ databases">
        <title>Chromosome-scale assembly of Riccia sorocarpa.</title>
        <authorList>
            <person name="Paukszto L."/>
        </authorList>
    </citation>
    <scope>NUCLEOTIDE SEQUENCE [LARGE SCALE GENOMIC DNA]</scope>
    <source>
        <strain evidence="2">LP-2024</strain>
        <tissue evidence="2">Aerial parts of the thallus</tissue>
    </source>
</reference>
<dbReference type="InterPro" id="IPR039690">
    <property type="entry name" value="SNRNP25"/>
</dbReference>
<evidence type="ECO:0000313" key="2">
    <source>
        <dbReference type="EMBL" id="KAL3690904.1"/>
    </source>
</evidence>